<dbReference type="InterPro" id="IPR050326">
    <property type="entry name" value="NAD_dep_DNA_ligaseB"/>
</dbReference>
<dbReference type="RefSeq" id="WP_150276638.1">
    <property type="nucleotide sequence ID" value="NZ_BMFF01000002.1"/>
</dbReference>
<organism evidence="7 8">
    <name type="scientific">Halopseudomonas salina</name>
    <dbReference type="NCBI Taxonomy" id="1323744"/>
    <lineage>
        <taxon>Bacteria</taxon>
        <taxon>Pseudomonadati</taxon>
        <taxon>Pseudomonadota</taxon>
        <taxon>Gammaproteobacteria</taxon>
        <taxon>Pseudomonadales</taxon>
        <taxon>Pseudomonadaceae</taxon>
        <taxon>Halopseudomonas</taxon>
    </lineage>
</organism>
<evidence type="ECO:0000256" key="2">
    <source>
        <dbReference type="ARBA" id="ARBA00022705"/>
    </source>
</evidence>
<dbReference type="CDD" id="cd08041">
    <property type="entry name" value="OBF_kDNA_ligase_like"/>
    <property type="match status" value="1"/>
</dbReference>
<accession>A0ABQ1PFI7</accession>
<dbReference type="SUPFAM" id="SSF50249">
    <property type="entry name" value="Nucleic acid-binding proteins"/>
    <property type="match status" value="1"/>
</dbReference>
<keyword evidence="2" id="KW-0235">DNA replication</keyword>
<dbReference type="Pfam" id="PF14743">
    <property type="entry name" value="DNA_ligase_OB_2"/>
    <property type="match status" value="1"/>
</dbReference>
<dbReference type="InterPro" id="IPR012340">
    <property type="entry name" value="NA-bd_OB-fold"/>
</dbReference>
<keyword evidence="4" id="KW-0234">DNA repair</keyword>
<gene>
    <name evidence="7" type="ORF">GCM10007418_14550</name>
</gene>
<dbReference type="NCBIfam" id="NF006592">
    <property type="entry name" value="PRK09125.1"/>
    <property type="match status" value="1"/>
</dbReference>
<dbReference type="Gene3D" id="2.40.50.140">
    <property type="entry name" value="Nucleic acid-binding proteins"/>
    <property type="match status" value="1"/>
</dbReference>
<dbReference type="PANTHER" id="PTHR47810:SF1">
    <property type="entry name" value="DNA LIGASE B"/>
    <property type="match status" value="1"/>
</dbReference>
<name>A0ABQ1PFI7_9GAMM</name>
<dbReference type="Proteomes" id="UP000638188">
    <property type="component" value="Unassembled WGS sequence"/>
</dbReference>
<evidence type="ECO:0000259" key="6">
    <source>
        <dbReference type="Pfam" id="PF14743"/>
    </source>
</evidence>
<evidence type="ECO:0000256" key="4">
    <source>
        <dbReference type="ARBA" id="ARBA00023204"/>
    </source>
</evidence>
<comment type="caution">
    <text evidence="7">The sequence shown here is derived from an EMBL/GenBank/DDBJ whole genome shotgun (WGS) entry which is preliminary data.</text>
</comment>
<evidence type="ECO:0000256" key="3">
    <source>
        <dbReference type="ARBA" id="ARBA00022763"/>
    </source>
</evidence>
<sequence>MRHIILFCICFVVSIVAYAAMASGPAHQPMLAGIYPGTAPVTEYWVSEKLDGVRGHWDGTALWTRGGNRINAPIWFTRGWPETPMDGELWISRARFDQVSAIVRTAEPDETDWQKINFMVFDLPAHRGEFSQRVLAMRRITAYAIPWLQPIRQFRVEGVEDLDRRLDRLVGAGGEGLMLHHQEALYSAGRSQGLLKYKLHEDAEAQVVGYTRGQGKYAGMVGALEVESEDGRRFRLGSGLSDDDRLQPPPLGSWVTYRFNGLTSTGLPRFARFVRVRMESITPD</sequence>
<dbReference type="EMBL" id="BMFF01000002">
    <property type="protein sequence ID" value="GGC96093.1"/>
    <property type="molecule type" value="Genomic_DNA"/>
</dbReference>
<keyword evidence="5" id="KW-0732">Signal</keyword>
<keyword evidence="1 7" id="KW-0436">Ligase</keyword>
<feature type="chain" id="PRO_5045512793" evidence="5">
    <location>
        <begin position="20"/>
        <end position="284"/>
    </location>
</feature>
<dbReference type="SUPFAM" id="SSF56091">
    <property type="entry name" value="DNA ligase/mRNA capping enzyme, catalytic domain"/>
    <property type="match status" value="1"/>
</dbReference>
<dbReference type="CDD" id="cd07896">
    <property type="entry name" value="Adenylation_kDNA_ligase_like"/>
    <property type="match status" value="1"/>
</dbReference>
<evidence type="ECO:0000256" key="1">
    <source>
        <dbReference type="ARBA" id="ARBA00022598"/>
    </source>
</evidence>
<dbReference type="Gene3D" id="3.30.470.30">
    <property type="entry name" value="DNA ligase/mRNA capping enzyme"/>
    <property type="match status" value="1"/>
</dbReference>
<evidence type="ECO:0000256" key="5">
    <source>
        <dbReference type="SAM" id="SignalP"/>
    </source>
</evidence>
<dbReference type="GO" id="GO:0016874">
    <property type="term" value="F:ligase activity"/>
    <property type="evidence" value="ECO:0007669"/>
    <property type="project" value="UniProtKB-KW"/>
</dbReference>
<dbReference type="Gene3D" id="3.30.1490.70">
    <property type="match status" value="1"/>
</dbReference>
<dbReference type="PANTHER" id="PTHR47810">
    <property type="entry name" value="DNA LIGASE"/>
    <property type="match status" value="1"/>
</dbReference>
<dbReference type="InterPro" id="IPR029319">
    <property type="entry name" value="DNA_ligase_OB"/>
</dbReference>
<protein>
    <submittedName>
        <fullName evidence="7">ATP-dependent DNA ligase</fullName>
    </submittedName>
</protein>
<proteinExistence type="predicted"/>
<feature type="domain" description="DNA ligase OB-like" evidence="6">
    <location>
        <begin position="213"/>
        <end position="277"/>
    </location>
</feature>
<keyword evidence="3" id="KW-0227">DNA damage</keyword>
<reference evidence="8" key="1">
    <citation type="journal article" date="2019" name="Int. J. Syst. Evol. Microbiol.">
        <title>The Global Catalogue of Microorganisms (GCM) 10K type strain sequencing project: providing services to taxonomists for standard genome sequencing and annotation.</title>
        <authorList>
            <consortium name="The Broad Institute Genomics Platform"/>
            <consortium name="The Broad Institute Genome Sequencing Center for Infectious Disease"/>
            <person name="Wu L."/>
            <person name="Ma J."/>
        </authorList>
    </citation>
    <scope>NUCLEOTIDE SEQUENCE [LARGE SCALE GENOMIC DNA]</scope>
    <source>
        <strain evidence="8">CGMCC 1.12482</strain>
    </source>
</reference>
<feature type="signal peptide" evidence="5">
    <location>
        <begin position="1"/>
        <end position="19"/>
    </location>
</feature>
<keyword evidence="8" id="KW-1185">Reference proteome</keyword>
<evidence type="ECO:0000313" key="8">
    <source>
        <dbReference type="Proteomes" id="UP000638188"/>
    </source>
</evidence>
<evidence type="ECO:0000313" key="7">
    <source>
        <dbReference type="EMBL" id="GGC96093.1"/>
    </source>
</evidence>